<comment type="similarity">
    <text evidence="1">Belongs to the UPF0538 family.</text>
</comment>
<gene>
    <name evidence="3" type="ORF">QTO34_003058</name>
</gene>
<evidence type="ECO:0000256" key="2">
    <source>
        <dbReference type="SAM" id="MobiDB-lite"/>
    </source>
</evidence>
<accession>A0AA40HTE7</accession>
<dbReference type="PANTHER" id="PTHR18444:SF9">
    <property type="entry name" value="UPF0538 PROTEIN C2ORF76"/>
    <property type="match status" value="1"/>
</dbReference>
<protein>
    <submittedName>
        <fullName evidence="3">Uncharacterized protein</fullName>
    </submittedName>
</protein>
<name>A0AA40HTE7_CNENI</name>
<feature type="non-terminal residue" evidence="3">
    <location>
        <position position="188"/>
    </location>
</feature>
<dbReference type="AlphaFoldDB" id="A0AA40HTE7"/>
<organism evidence="3 4">
    <name type="scientific">Cnephaeus nilssonii</name>
    <name type="common">Northern bat</name>
    <name type="synonym">Eptesicus nilssonii</name>
    <dbReference type="NCBI Taxonomy" id="3371016"/>
    <lineage>
        <taxon>Eukaryota</taxon>
        <taxon>Metazoa</taxon>
        <taxon>Chordata</taxon>
        <taxon>Craniata</taxon>
        <taxon>Vertebrata</taxon>
        <taxon>Euteleostomi</taxon>
        <taxon>Mammalia</taxon>
        <taxon>Eutheria</taxon>
        <taxon>Laurasiatheria</taxon>
        <taxon>Chiroptera</taxon>
        <taxon>Yangochiroptera</taxon>
        <taxon>Vespertilionidae</taxon>
        <taxon>Cnephaeus</taxon>
    </lineage>
</organism>
<dbReference type="PANTHER" id="PTHR18444">
    <property type="entry name" value="UPF0538 FAMILY MEMBER"/>
    <property type="match status" value="1"/>
</dbReference>
<evidence type="ECO:0000313" key="4">
    <source>
        <dbReference type="Proteomes" id="UP001177744"/>
    </source>
</evidence>
<reference evidence="3" key="1">
    <citation type="submission" date="2023-06" db="EMBL/GenBank/DDBJ databases">
        <title>Reference genome for the Northern bat (Eptesicus nilssonii), a most northern bat species.</title>
        <authorList>
            <person name="Laine V.N."/>
            <person name="Pulliainen A.T."/>
            <person name="Lilley T.M."/>
        </authorList>
    </citation>
    <scope>NUCLEOTIDE SEQUENCE</scope>
    <source>
        <strain evidence="3">BLF_Eptnil</strain>
        <tissue evidence="3">Kidney</tissue>
    </source>
</reference>
<evidence type="ECO:0000256" key="1">
    <source>
        <dbReference type="ARBA" id="ARBA00007176"/>
    </source>
</evidence>
<feature type="compositionally biased region" description="Low complexity" evidence="2">
    <location>
        <begin position="128"/>
        <end position="150"/>
    </location>
</feature>
<dbReference type="EMBL" id="JAULJE010000012">
    <property type="protein sequence ID" value="KAK1337014.1"/>
    <property type="molecule type" value="Genomic_DNA"/>
</dbReference>
<keyword evidence="4" id="KW-1185">Reference proteome</keyword>
<evidence type="ECO:0000313" key="3">
    <source>
        <dbReference type="EMBL" id="KAK1337014.1"/>
    </source>
</evidence>
<dbReference type="Pfam" id="PF10209">
    <property type="entry name" value="DUF2340"/>
    <property type="match status" value="1"/>
</dbReference>
<dbReference type="InterPro" id="IPR018794">
    <property type="entry name" value="UPF0538"/>
</dbReference>
<proteinExistence type="inferred from homology"/>
<dbReference type="Proteomes" id="UP001177744">
    <property type="component" value="Unassembled WGS sequence"/>
</dbReference>
<sequence length="188" mass="20193">MPGGLRADGLRTFRSLLHLRTLHLHLQLRHQLRSVTIRLVIGGSLFDKFSASQTISNCDEAVQEILHMASKEVTITVRLIRSFEHRNFKPVVYHGVNFDQTVKEFIVFLKQGDVAVLKWQAAGEEPQPGAGYSSAAAHPGPAAPAAATRPPTTPPAPRSTAREVGEAPAATAVIASCGPSFWLSGAPA</sequence>
<comment type="caution">
    <text evidence="3">The sequence shown here is derived from an EMBL/GenBank/DDBJ whole genome shotgun (WGS) entry which is preliminary data.</text>
</comment>
<feature type="region of interest" description="Disordered" evidence="2">
    <location>
        <begin position="128"/>
        <end position="167"/>
    </location>
</feature>